<evidence type="ECO:0000313" key="2">
    <source>
        <dbReference type="EMBL" id="NKC28778.1"/>
    </source>
</evidence>
<reference evidence="2 3" key="1">
    <citation type="submission" date="2020-03" db="EMBL/GenBank/DDBJ databases">
        <title>Whole genome sequencing of clinical and environmental type strains of Ochrobactrum.</title>
        <authorList>
            <person name="Dharne M."/>
        </authorList>
    </citation>
    <scope>NUCLEOTIDE SEQUENCE [LARGE SCALE GENOMIC DNA]</scope>
    <source>
        <strain evidence="2 3">DSM 22292</strain>
    </source>
</reference>
<organism evidence="2 3">
    <name type="scientific">Brucella ciceri</name>
    <dbReference type="NCBI Taxonomy" id="391287"/>
    <lineage>
        <taxon>Bacteria</taxon>
        <taxon>Pseudomonadati</taxon>
        <taxon>Pseudomonadota</taxon>
        <taxon>Alphaproteobacteria</taxon>
        <taxon>Hyphomicrobiales</taxon>
        <taxon>Brucellaceae</taxon>
        <taxon>Brucella/Ochrobactrum group</taxon>
        <taxon>Brucella</taxon>
    </lineage>
</organism>
<dbReference type="Pfam" id="PF03479">
    <property type="entry name" value="PCC"/>
    <property type="match status" value="1"/>
</dbReference>
<feature type="domain" description="PPC" evidence="1">
    <location>
        <begin position="8"/>
        <end position="146"/>
    </location>
</feature>
<dbReference type="PANTHER" id="PTHR34988:SF1">
    <property type="entry name" value="DNA-BINDING PROTEIN"/>
    <property type="match status" value="1"/>
</dbReference>
<keyword evidence="3" id="KW-1185">Reference proteome</keyword>
<dbReference type="CDD" id="cd11378">
    <property type="entry name" value="DUF296"/>
    <property type="match status" value="1"/>
</dbReference>
<dbReference type="GO" id="GO:0003677">
    <property type="term" value="F:DNA binding"/>
    <property type="evidence" value="ECO:0007669"/>
    <property type="project" value="UniProtKB-KW"/>
</dbReference>
<dbReference type="SUPFAM" id="SSF117856">
    <property type="entry name" value="AF0104/ALDC/Ptd012-like"/>
    <property type="match status" value="1"/>
</dbReference>
<dbReference type="PROSITE" id="PS51742">
    <property type="entry name" value="PPC"/>
    <property type="match status" value="1"/>
</dbReference>
<proteinExistence type="predicted"/>
<accession>A0ABX1DYW0</accession>
<dbReference type="InterPro" id="IPR005175">
    <property type="entry name" value="PPC_dom"/>
</dbReference>
<dbReference type="Proteomes" id="UP000568486">
    <property type="component" value="Unassembled WGS sequence"/>
</dbReference>
<sequence length="187" mass="20306">MQFKVLGEGEGQRTFIVVLPREEAVVATLERFVREQALTAASLSGIGAFSQATLGFFDLERQDYHRIEINEQCEVLSLLGDCALDEQGRPGLHLHVVVGMRSGEAKGGHLIEATVRPTLEVIIKENASTMMRTYRPELGLALIDPKNSGGMRLPQLADTSRYRSGLPPVTATVAPEVKLDSGSASMT</sequence>
<gene>
    <name evidence="2" type="ORF">HED52_16590</name>
</gene>
<dbReference type="EMBL" id="JAAVLR010000002">
    <property type="protein sequence ID" value="NKC28778.1"/>
    <property type="molecule type" value="Genomic_DNA"/>
</dbReference>
<comment type="caution">
    <text evidence="2">The sequence shown here is derived from an EMBL/GenBank/DDBJ whole genome shotgun (WGS) entry which is preliminary data.</text>
</comment>
<name>A0ABX1DYW0_9HYPH</name>
<evidence type="ECO:0000259" key="1">
    <source>
        <dbReference type="PROSITE" id="PS51742"/>
    </source>
</evidence>
<dbReference type="PANTHER" id="PTHR34988">
    <property type="entry name" value="PROTEIN, PUTATIVE-RELATED"/>
    <property type="match status" value="1"/>
</dbReference>
<keyword evidence="2" id="KW-0238">DNA-binding</keyword>
<protein>
    <submittedName>
        <fullName evidence="2">DNA-binding protein</fullName>
    </submittedName>
</protein>
<dbReference type="Gene3D" id="3.30.1330.80">
    <property type="entry name" value="Hypothetical protein, similar to alpha- acetolactate decarboxylase, domain 2"/>
    <property type="match status" value="1"/>
</dbReference>
<evidence type="ECO:0000313" key="3">
    <source>
        <dbReference type="Proteomes" id="UP000568486"/>
    </source>
</evidence>